<name>A0A251TYY3_HELAN</name>
<accession>A0A251TYY3</accession>
<sequence>MCTINRAQNLRFIRKSFSCQIYSRLPFFLLEPTSVYRLSIMDPELLKKLEEYGAGFQNVLQDKFLEDDATKIAKGKAIDLRDWDEEMKDMISRGYVIRRIPHETNEFWADLEEMLKQLRRKNAASTSAMRCVVNHNPLETDKVSADLKEKEVKRLRKKNHASTKKGV</sequence>
<evidence type="ECO:0000313" key="2">
    <source>
        <dbReference type="Proteomes" id="UP000215914"/>
    </source>
</evidence>
<gene>
    <name evidence="1" type="ORF">HannXRQ_Chr09g0270531</name>
</gene>
<proteinExistence type="predicted"/>
<keyword evidence="2" id="KW-1185">Reference proteome</keyword>
<dbReference type="Proteomes" id="UP000215914">
    <property type="component" value="Chromosome 9"/>
</dbReference>
<dbReference type="AlphaFoldDB" id="A0A251TYY3"/>
<reference evidence="2" key="1">
    <citation type="journal article" date="2017" name="Nature">
        <title>The sunflower genome provides insights into oil metabolism, flowering and Asterid evolution.</title>
        <authorList>
            <person name="Badouin H."/>
            <person name="Gouzy J."/>
            <person name="Grassa C.J."/>
            <person name="Murat F."/>
            <person name="Staton S.E."/>
            <person name="Cottret L."/>
            <person name="Lelandais-Briere C."/>
            <person name="Owens G.L."/>
            <person name="Carrere S."/>
            <person name="Mayjonade B."/>
            <person name="Legrand L."/>
            <person name="Gill N."/>
            <person name="Kane N.C."/>
            <person name="Bowers J.E."/>
            <person name="Hubner S."/>
            <person name="Bellec A."/>
            <person name="Berard A."/>
            <person name="Berges H."/>
            <person name="Blanchet N."/>
            <person name="Boniface M.C."/>
            <person name="Brunel D."/>
            <person name="Catrice O."/>
            <person name="Chaidir N."/>
            <person name="Claudel C."/>
            <person name="Donnadieu C."/>
            <person name="Faraut T."/>
            <person name="Fievet G."/>
            <person name="Helmstetter N."/>
            <person name="King M."/>
            <person name="Knapp S.J."/>
            <person name="Lai Z."/>
            <person name="Le Paslier M.C."/>
            <person name="Lippi Y."/>
            <person name="Lorenzon L."/>
            <person name="Mandel J.R."/>
            <person name="Marage G."/>
            <person name="Marchand G."/>
            <person name="Marquand E."/>
            <person name="Bret-Mestries E."/>
            <person name="Morien E."/>
            <person name="Nambeesan S."/>
            <person name="Nguyen T."/>
            <person name="Pegot-Espagnet P."/>
            <person name="Pouilly N."/>
            <person name="Raftis F."/>
            <person name="Sallet E."/>
            <person name="Schiex T."/>
            <person name="Thomas J."/>
            <person name="Vandecasteele C."/>
            <person name="Vares D."/>
            <person name="Vear F."/>
            <person name="Vautrin S."/>
            <person name="Crespi M."/>
            <person name="Mangin B."/>
            <person name="Burke J.M."/>
            <person name="Salse J."/>
            <person name="Munos S."/>
            <person name="Vincourt P."/>
            <person name="Rieseberg L.H."/>
            <person name="Langlade N.B."/>
        </authorList>
    </citation>
    <scope>NUCLEOTIDE SEQUENCE [LARGE SCALE GENOMIC DNA]</scope>
    <source>
        <strain evidence="2">cv. SF193</strain>
    </source>
</reference>
<evidence type="ECO:0000313" key="1">
    <source>
        <dbReference type="EMBL" id="OTG16358.1"/>
    </source>
</evidence>
<protein>
    <submittedName>
        <fullName evidence="1">Uncharacterized protein</fullName>
    </submittedName>
</protein>
<dbReference type="EMBL" id="CM007898">
    <property type="protein sequence ID" value="OTG16358.1"/>
    <property type="molecule type" value="Genomic_DNA"/>
</dbReference>
<dbReference type="InParanoid" id="A0A251TYY3"/>
<organism evidence="1 2">
    <name type="scientific">Helianthus annuus</name>
    <name type="common">Common sunflower</name>
    <dbReference type="NCBI Taxonomy" id="4232"/>
    <lineage>
        <taxon>Eukaryota</taxon>
        <taxon>Viridiplantae</taxon>
        <taxon>Streptophyta</taxon>
        <taxon>Embryophyta</taxon>
        <taxon>Tracheophyta</taxon>
        <taxon>Spermatophyta</taxon>
        <taxon>Magnoliopsida</taxon>
        <taxon>eudicotyledons</taxon>
        <taxon>Gunneridae</taxon>
        <taxon>Pentapetalae</taxon>
        <taxon>asterids</taxon>
        <taxon>campanulids</taxon>
        <taxon>Asterales</taxon>
        <taxon>Asteraceae</taxon>
        <taxon>Asteroideae</taxon>
        <taxon>Heliantheae alliance</taxon>
        <taxon>Heliantheae</taxon>
        <taxon>Helianthus</taxon>
    </lineage>
</organism>